<evidence type="ECO:0000256" key="1">
    <source>
        <dbReference type="ARBA" id="ARBA00004370"/>
    </source>
</evidence>
<keyword evidence="4" id="KW-1133">Transmembrane helix</keyword>
<evidence type="ECO:0008006" key="7">
    <source>
        <dbReference type="Google" id="ProtNLM"/>
    </source>
</evidence>
<name>A0ABQ7UCD8_SOLTU</name>
<evidence type="ECO:0000256" key="2">
    <source>
        <dbReference type="ARBA" id="ARBA00023136"/>
    </source>
</evidence>
<reference evidence="5 6" key="1">
    <citation type="journal article" date="2021" name="bioRxiv">
        <title>Chromosome-scale and haplotype-resolved genome assembly of a tetraploid potato cultivar.</title>
        <authorList>
            <person name="Sun H."/>
            <person name="Jiao W.-B."/>
            <person name="Krause K."/>
            <person name="Campoy J.A."/>
            <person name="Goel M."/>
            <person name="Folz-Donahue K."/>
            <person name="Kukat C."/>
            <person name="Huettel B."/>
            <person name="Schneeberger K."/>
        </authorList>
    </citation>
    <scope>NUCLEOTIDE SEQUENCE [LARGE SCALE GENOMIC DNA]</scope>
    <source>
        <strain evidence="5">SolTubOtavaFocal</strain>
        <tissue evidence="5">Leaves</tissue>
    </source>
</reference>
<dbReference type="EMBL" id="JAIVGD010000023">
    <property type="protein sequence ID" value="KAH0743944.1"/>
    <property type="molecule type" value="Genomic_DNA"/>
</dbReference>
<proteinExistence type="predicted"/>
<keyword evidence="4" id="KW-0812">Transmembrane</keyword>
<evidence type="ECO:0000313" key="5">
    <source>
        <dbReference type="EMBL" id="KAH0743944.1"/>
    </source>
</evidence>
<dbReference type="Proteomes" id="UP000826656">
    <property type="component" value="Unassembled WGS sequence"/>
</dbReference>
<organism evidence="5 6">
    <name type="scientific">Solanum tuberosum</name>
    <name type="common">Potato</name>
    <dbReference type="NCBI Taxonomy" id="4113"/>
    <lineage>
        <taxon>Eukaryota</taxon>
        <taxon>Viridiplantae</taxon>
        <taxon>Streptophyta</taxon>
        <taxon>Embryophyta</taxon>
        <taxon>Tracheophyta</taxon>
        <taxon>Spermatophyta</taxon>
        <taxon>Magnoliopsida</taxon>
        <taxon>eudicotyledons</taxon>
        <taxon>Gunneridae</taxon>
        <taxon>Pentapetalae</taxon>
        <taxon>asterids</taxon>
        <taxon>lamiids</taxon>
        <taxon>Solanales</taxon>
        <taxon>Solanaceae</taxon>
        <taxon>Solanoideae</taxon>
        <taxon>Solaneae</taxon>
        <taxon>Solanum</taxon>
    </lineage>
</organism>
<evidence type="ECO:0000256" key="3">
    <source>
        <dbReference type="SAM" id="MobiDB-lite"/>
    </source>
</evidence>
<comment type="caution">
    <text evidence="5">The sequence shown here is derived from an EMBL/GenBank/DDBJ whole genome shotgun (WGS) entry which is preliminary data.</text>
</comment>
<dbReference type="PANTHER" id="PTHR31234">
    <property type="entry name" value="LATE EMBRYOGENESIS ABUNDANT (LEA) HYDROXYPROLINE-RICH GLYCOPROTEIN FAMILY"/>
    <property type="match status" value="1"/>
</dbReference>
<evidence type="ECO:0000313" key="6">
    <source>
        <dbReference type="Proteomes" id="UP000826656"/>
    </source>
</evidence>
<gene>
    <name evidence="5" type="ORF">KY290_031937</name>
</gene>
<dbReference type="PANTHER" id="PTHR31234:SF72">
    <property type="entry name" value="NDR1_HIN1-LIKE PROTEIN 6"/>
    <property type="match status" value="1"/>
</dbReference>
<feature type="region of interest" description="Disordered" evidence="3">
    <location>
        <begin position="140"/>
        <end position="162"/>
    </location>
</feature>
<evidence type="ECO:0000256" key="4">
    <source>
        <dbReference type="SAM" id="Phobius"/>
    </source>
</evidence>
<keyword evidence="6" id="KW-1185">Reference proteome</keyword>
<protein>
    <recommendedName>
        <fullName evidence="7">Late embryogenesis abundant protein LEA-2 subgroup domain-containing protein</fullName>
    </recommendedName>
</protein>
<feature type="transmembrane region" description="Helical" evidence="4">
    <location>
        <begin position="25"/>
        <end position="55"/>
    </location>
</feature>
<sequence length="162" mass="18471">MGEYGRPPPYGGEYYYTEKRRGGNFCVRCICCCYCVLFLLIIILASIAFYFYMYYKPKIPTYDFQSLDVKDFGYQPDFSVNADLILTMKANNPNTAIGFIYGEGSSVNVTYSDSNICTGKLPSFHQGLYEAFQENEKNGKIPLKPGKKPEVEHSKPTFDVKF</sequence>
<dbReference type="InterPro" id="IPR044839">
    <property type="entry name" value="NDR1-like"/>
</dbReference>
<feature type="compositionally biased region" description="Basic and acidic residues" evidence="3">
    <location>
        <begin position="147"/>
        <end position="162"/>
    </location>
</feature>
<accession>A0ABQ7UCD8</accession>
<keyword evidence="2 4" id="KW-0472">Membrane</keyword>
<comment type="subcellular location">
    <subcellularLocation>
        <location evidence="1">Membrane</location>
    </subcellularLocation>
</comment>